<dbReference type="RefSeq" id="WP_100922067.1">
    <property type="nucleotide sequence ID" value="NZ_CP020370.1"/>
</dbReference>
<evidence type="ECO:0000256" key="1">
    <source>
        <dbReference type="ARBA" id="ARBA00006226"/>
    </source>
</evidence>
<dbReference type="EMBL" id="CP020370">
    <property type="protein sequence ID" value="AUB84411.1"/>
    <property type="molecule type" value="Genomic_DNA"/>
</dbReference>
<organism evidence="3 4">
    <name type="scientific">Candidatus Thiodictyon syntrophicum</name>
    <dbReference type="NCBI Taxonomy" id="1166950"/>
    <lineage>
        <taxon>Bacteria</taxon>
        <taxon>Pseudomonadati</taxon>
        <taxon>Pseudomonadota</taxon>
        <taxon>Gammaproteobacteria</taxon>
        <taxon>Chromatiales</taxon>
        <taxon>Chromatiaceae</taxon>
        <taxon>Thiodictyon</taxon>
    </lineage>
</organism>
<dbReference type="Pfam" id="PF05016">
    <property type="entry name" value="ParE_toxin"/>
    <property type="match status" value="1"/>
</dbReference>
<dbReference type="Proteomes" id="UP000232638">
    <property type="component" value="Chromosome"/>
</dbReference>
<dbReference type="AlphaFoldDB" id="A0A2K8UH21"/>
<dbReference type="Gene3D" id="3.30.2310.20">
    <property type="entry name" value="RelE-like"/>
    <property type="match status" value="1"/>
</dbReference>
<evidence type="ECO:0008006" key="5">
    <source>
        <dbReference type="Google" id="ProtNLM"/>
    </source>
</evidence>
<name>A0A2K8UH21_9GAMM</name>
<evidence type="ECO:0000313" key="3">
    <source>
        <dbReference type="EMBL" id="AUB84411.1"/>
    </source>
</evidence>
<evidence type="ECO:0000313" key="4">
    <source>
        <dbReference type="Proteomes" id="UP000232638"/>
    </source>
</evidence>
<dbReference type="InterPro" id="IPR035093">
    <property type="entry name" value="RelE/ParE_toxin_dom_sf"/>
</dbReference>
<sequence length="102" mass="11744">MKVRWTDQAYLRLAEIEDFIARDNPKAAARMGERIIERGEALADQPYCGRPLPELPGAELREIIVGNYRVVYRLREDHVEVLTVFEGHRLLPAEDLLEGDVE</sequence>
<dbReference type="InterPro" id="IPR051803">
    <property type="entry name" value="TA_system_RelE-like_toxin"/>
</dbReference>
<accession>A0A2K8UH21</accession>
<dbReference type="PANTHER" id="PTHR33755:SF5">
    <property type="entry name" value="TYPE II TOXIN-ANTITOXIN SYSTEM RELE_PARE FAMILY TOXIN"/>
    <property type="match status" value="1"/>
</dbReference>
<comment type="similarity">
    <text evidence="1">Belongs to the RelE toxin family.</text>
</comment>
<protein>
    <recommendedName>
        <fullName evidence="5">Plasmid stabilization protein</fullName>
    </recommendedName>
</protein>
<dbReference type="SUPFAM" id="SSF143011">
    <property type="entry name" value="RelE-like"/>
    <property type="match status" value="1"/>
</dbReference>
<keyword evidence="4" id="KW-1185">Reference proteome</keyword>
<dbReference type="KEGG" id="tsy:THSYN_28055"/>
<dbReference type="PANTHER" id="PTHR33755">
    <property type="entry name" value="TOXIN PARE1-RELATED"/>
    <property type="match status" value="1"/>
</dbReference>
<keyword evidence="2" id="KW-1277">Toxin-antitoxin system</keyword>
<dbReference type="InterPro" id="IPR007712">
    <property type="entry name" value="RelE/ParE_toxin"/>
</dbReference>
<proteinExistence type="inferred from homology"/>
<reference evidence="3 4" key="1">
    <citation type="submission" date="2017-03" db="EMBL/GenBank/DDBJ databases">
        <title>Complete genome sequence of Candidatus 'Thiodictyon syntrophicum' sp. nov. strain Cad16T, a photolithoautotroph purple sulfur bacterium isolated from an alpine meromictic lake.</title>
        <authorList>
            <person name="Luedin S.M."/>
            <person name="Pothier J.F."/>
            <person name="Danza F."/>
            <person name="Storelli N."/>
            <person name="Wittwer M."/>
            <person name="Tonolla M."/>
        </authorList>
    </citation>
    <scope>NUCLEOTIDE SEQUENCE [LARGE SCALE GENOMIC DNA]</scope>
    <source>
        <strain evidence="3 4">Cad16T</strain>
    </source>
</reference>
<dbReference type="OrthoDB" id="9798046at2"/>
<evidence type="ECO:0000256" key="2">
    <source>
        <dbReference type="ARBA" id="ARBA00022649"/>
    </source>
</evidence>
<gene>
    <name evidence="3" type="ORF">THSYN_28055</name>
</gene>